<dbReference type="STRING" id="861299.J421_0647"/>
<dbReference type="InterPro" id="IPR011008">
    <property type="entry name" value="Dimeric_a/b-barrel"/>
</dbReference>
<dbReference type="Pfam" id="PF03795">
    <property type="entry name" value="YCII"/>
    <property type="match status" value="1"/>
</dbReference>
<evidence type="ECO:0000259" key="2">
    <source>
        <dbReference type="Pfam" id="PF03795"/>
    </source>
</evidence>
<dbReference type="Proteomes" id="UP000019151">
    <property type="component" value="Chromosome"/>
</dbReference>
<evidence type="ECO:0000256" key="1">
    <source>
        <dbReference type="ARBA" id="ARBA00007689"/>
    </source>
</evidence>
<proteinExistence type="inferred from homology"/>
<dbReference type="PANTHER" id="PTHR35174:SF3">
    <property type="entry name" value="BLL7171 PROTEIN"/>
    <property type="match status" value="1"/>
</dbReference>
<keyword evidence="4" id="KW-1185">Reference proteome</keyword>
<gene>
    <name evidence="3" type="ORF">J421_0647</name>
</gene>
<organism evidence="3 4">
    <name type="scientific">Gemmatirosa kalamazoonensis</name>
    <dbReference type="NCBI Taxonomy" id="861299"/>
    <lineage>
        <taxon>Bacteria</taxon>
        <taxon>Pseudomonadati</taxon>
        <taxon>Gemmatimonadota</taxon>
        <taxon>Gemmatimonadia</taxon>
        <taxon>Gemmatimonadales</taxon>
        <taxon>Gemmatimonadaceae</taxon>
        <taxon>Gemmatirosa</taxon>
    </lineage>
</organism>
<sequence length="131" mass="14294">MRYMLMMNAPRGTGDYQITSWAPEDLRAHIDFMRRLNQELTASGELLGAEGLAPPGEAKIVRAGKNGVPVTDGPFPESKEFLVGYWMVEVDRPERAYEIAAKASTAPGPGGEPLILPIEVRQIMSAPPTDL</sequence>
<dbReference type="PANTHER" id="PTHR35174">
    <property type="entry name" value="BLL7171 PROTEIN-RELATED"/>
    <property type="match status" value="1"/>
</dbReference>
<comment type="similarity">
    <text evidence="1">Belongs to the YciI family.</text>
</comment>
<dbReference type="PATRIC" id="fig|861299.3.peg.660"/>
<dbReference type="Gene3D" id="3.30.70.1060">
    <property type="entry name" value="Dimeric alpha+beta barrel"/>
    <property type="match status" value="1"/>
</dbReference>
<dbReference type="RefSeq" id="WP_025409729.1">
    <property type="nucleotide sequence ID" value="NZ_CP007128.1"/>
</dbReference>
<evidence type="ECO:0000313" key="3">
    <source>
        <dbReference type="EMBL" id="AHG88184.1"/>
    </source>
</evidence>
<dbReference type="HOGENOM" id="CLU_130902_1_0_0"/>
<dbReference type="KEGG" id="gba:J421_0647"/>
<dbReference type="InterPro" id="IPR005545">
    <property type="entry name" value="YCII"/>
</dbReference>
<dbReference type="AlphaFoldDB" id="W0RAS6"/>
<dbReference type="OrthoDB" id="9807535at2"/>
<feature type="domain" description="YCII-related" evidence="2">
    <location>
        <begin position="1"/>
        <end position="104"/>
    </location>
</feature>
<dbReference type="eggNOG" id="COG3795">
    <property type="taxonomic scope" value="Bacteria"/>
</dbReference>
<evidence type="ECO:0000313" key="4">
    <source>
        <dbReference type="Proteomes" id="UP000019151"/>
    </source>
</evidence>
<dbReference type="EMBL" id="CP007128">
    <property type="protein sequence ID" value="AHG88184.1"/>
    <property type="molecule type" value="Genomic_DNA"/>
</dbReference>
<name>W0RAS6_9BACT</name>
<dbReference type="InParanoid" id="W0RAS6"/>
<accession>W0RAS6</accession>
<protein>
    <submittedName>
        <fullName evidence="3">YCII-related protein</fullName>
    </submittedName>
</protein>
<dbReference type="SUPFAM" id="SSF54909">
    <property type="entry name" value="Dimeric alpha+beta barrel"/>
    <property type="match status" value="1"/>
</dbReference>
<reference evidence="3 4" key="1">
    <citation type="journal article" date="2014" name="Genome Announc.">
        <title>Genome Sequence and Methylome of Soil Bacterium Gemmatirosa kalamazoonensis KBS708T, a Member of the Rarely Cultivated Gemmatimonadetes Phylum.</title>
        <authorList>
            <person name="Debruyn J.M."/>
            <person name="Radosevich M."/>
            <person name="Wommack K.E."/>
            <person name="Polson S.W."/>
            <person name="Hauser L.J."/>
            <person name="Fawaz M.N."/>
            <person name="Korlach J."/>
            <person name="Tsai Y.C."/>
        </authorList>
    </citation>
    <scope>NUCLEOTIDE SEQUENCE [LARGE SCALE GENOMIC DNA]</scope>
    <source>
        <strain evidence="3 4">KBS708</strain>
    </source>
</reference>